<organism evidence="3 4">
    <name type="scientific">Apiosordaria backusii</name>
    <dbReference type="NCBI Taxonomy" id="314023"/>
    <lineage>
        <taxon>Eukaryota</taxon>
        <taxon>Fungi</taxon>
        <taxon>Dikarya</taxon>
        <taxon>Ascomycota</taxon>
        <taxon>Pezizomycotina</taxon>
        <taxon>Sordariomycetes</taxon>
        <taxon>Sordariomycetidae</taxon>
        <taxon>Sordariales</taxon>
        <taxon>Lasiosphaeriaceae</taxon>
        <taxon>Apiosordaria</taxon>
    </lineage>
</organism>
<keyword evidence="4" id="KW-1185">Reference proteome</keyword>
<proteinExistence type="predicted"/>
<feature type="chain" id="PRO_5041261180" evidence="2">
    <location>
        <begin position="19"/>
        <end position="265"/>
    </location>
</feature>
<dbReference type="AlphaFoldDB" id="A0AA40EI79"/>
<evidence type="ECO:0000313" key="4">
    <source>
        <dbReference type="Proteomes" id="UP001172159"/>
    </source>
</evidence>
<comment type="caution">
    <text evidence="3">The sequence shown here is derived from an EMBL/GenBank/DDBJ whole genome shotgun (WGS) entry which is preliminary data.</text>
</comment>
<feature type="compositionally biased region" description="Acidic residues" evidence="1">
    <location>
        <begin position="181"/>
        <end position="191"/>
    </location>
</feature>
<accession>A0AA40EI79</accession>
<feature type="compositionally biased region" description="Low complexity" evidence="1">
    <location>
        <begin position="192"/>
        <end position="209"/>
    </location>
</feature>
<keyword evidence="2" id="KW-0732">Signal</keyword>
<dbReference type="Proteomes" id="UP001172159">
    <property type="component" value="Unassembled WGS sequence"/>
</dbReference>
<feature type="signal peptide" evidence="2">
    <location>
        <begin position="1"/>
        <end position="18"/>
    </location>
</feature>
<sequence>MQLLATAALLLPNPGVLARGPPGSGPPSAEDGPDKLEKCGCTKIANAILKCQSIDWMKTKSQKEIRDCVCISNEDRENAWYGYIHNCRACLSPGSYDINDFFDNFSRTLSQLSVSCTNAGGGVTADGNSICASNYYFEGCASLKPSGKDSWASYEVFGRNGDEAQKGNGTRALNLVNPNGDDTDTDSDDEGSSTATSSTSTALTSSSTAPAGEDRTSTTQTQDAATNTETTAAVTTTPAGSSGVTGAIIPGFGLALVLGVGTMMI</sequence>
<evidence type="ECO:0000313" key="3">
    <source>
        <dbReference type="EMBL" id="KAK0737253.1"/>
    </source>
</evidence>
<reference evidence="3" key="1">
    <citation type="submission" date="2023-06" db="EMBL/GenBank/DDBJ databases">
        <title>Genome-scale phylogeny and comparative genomics of the fungal order Sordariales.</title>
        <authorList>
            <consortium name="Lawrence Berkeley National Laboratory"/>
            <person name="Hensen N."/>
            <person name="Bonometti L."/>
            <person name="Westerberg I."/>
            <person name="Brannstrom I.O."/>
            <person name="Guillou S."/>
            <person name="Cros-Aarteil S."/>
            <person name="Calhoun S."/>
            <person name="Haridas S."/>
            <person name="Kuo A."/>
            <person name="Mondo S."/>
            <person name="Pangilinan J."/>
            <person name="Riley R."/>
            <person name="Labutti K."/>
            <person name="Andreopoulos B."/>
            <person name="Lipzen A."/>
            <person name="Chen C."/>
            <person name="Yanf M."/>
            <person name="Daum C."/>
            <person name="Ng V."/>
            <person name="Clum A."/>
            <person name="Steindorff A."/>
            <person name="Ohm R."/>
            <person name="Martin F."/>
            <person name="Silar P."/>
            <person name="Natvig D."/>
            <person name="Lalanne C."/>
            <person name="Gautier V."/>
            <person name="Ament-Velasquez S.L."/>
            <person name="Kruys A."/>
            <person name="Hutchinson M.I."/>
            <person name="Powell A.J."/>
            <person name="Barry K."/>
            <person name="Miller A.N."/>
            <person name="Grigoriev I.V."/>
            <person name="Debuchy R."/>
            <person name="Gladieux P."/>
            <person name="Thoren M.H."/>
            <person name="Johannesson H."/>
        </authorList>
    </citation>
    <scope>NUCLEOTIDE SEQUENCE</scope>
    <source>
        <strain evidence="3">CBS 540.89</strain>
    </source>
</reference>
<evidence type="ECO:0000256" key="2">
    <source>
        <dbReference type="SAM" id="SignalP"/>
    </source>
</evidence>
<feature type="compositionally biased region" description="Low complexity" evidence="1">
    <location>
        <begin position="217"/>
        <end position="239"/>
    </location>
</feature>
<evidence type="ECO:0000256" key="1">
    <source>
        <dbReference type="SAM" id="MobiDB-lite"/>
    </source>
</evidence>
<feature type="region of interest" description="Disordered" evidence="1">
    <location>
        <begin position="161"/>
        <end position="245"/>
    </location>
</feature>
<protein>
    <submittedName>
        <fullName evidence="3">Uncharacterized protein</fullName>
    </submittedName>
</protein>
<name>A0AA40EI79_9PEZI</name>
<dbReference type="EMBL" id="JAUKTV010000005">
    <property type="protein sequence ID" value="KAK0737253.1"/>
    <property type="molecule type" value="Genomic_DNA"/>
</dbReference>
<gene>
    <name evidence="3" type="ORF">B0T21DRAFT_286126</name>
</gene>